<comment type="caution">
    <text evidence="1">The sequence shown here is derived from an EMBL/GenBank/DDBJ whole genome shotgun (WGS) entry which is preliminary data.</text>
</comment>
<keyword evidence="2" id="KW-1185">Reference proteome</keyword>
<protein>
    <submittedName>
        <fullName evidence="1">Uncharacterized protein</fullName>
    </submittedName>
</protein>
<evidence type="ECO:0000313" key="2">
    <source>
        <dbReference type="Proteomes" id="UP001060085"/>
    </source>
</evidence>
<dbReference type="Proteomes" id="UP001060085">
    <property type="component" value="Linkage Group LG01"/>
</dbReference>
<dbReference type="EMBL" id="CM044701">
    <property type="protein sequence ID" value="KAI5683646.1"/>
    <property type="molecule type" value="Genomic_DNA"/>
</dbReference>
<reference evidence="2" key="1">
    <citation type="journal article" date="2023" name="Nat. Plants">
        <title>Single-cell RNA sequencing provides a high-resolution roadmap for understanding the multicellular compartmentation of specialized metabolism.</title>
        <authorList>
            <person name="Sun S."/>
            <person name="Shen X."/>
            <person name="Li Y."/>
            <person name="Li Y."/>
            <person name="Wang S."/>
            <person name="Li R."/>
            <person name="Zhang H."/>
            <person name="Shen G."/>
            <person name="Guo B."/>
            <person name="Wei J."/>
            <person name="Xu J."/>
            <person name="St-Pierre B."/>
            <person name="Chen S."/>
            <person name="Sun C."/>
        </authorList>
    </citation>
    <scope>NUCLEOTIDE SEQUENCE [LARGE SCALE GENOMIC DNA]</scope>
</reference>
<gene>
    <name evidence="1" type="ORF">M9H77_04874</name>
</gene>
<accession>A0ACC0CFC5</accession>
<name>A0ACC0CFC5_CATRO</name>
<proteinExistence type="predicted"/>
<organism evidence="1 2">
    <name type="scientific">Catharanthus roseus</name>
    <name type="common">Madagascar periwinkle</name>
    <name type="synonym">Vinca rosea</name>
    <dbReference type="NCBI Taxonomy" id="4058"/>
    <lineage>
        <taxon>Eukaryota</taxon>
        <taxon>Viridiplantae</taxon>
        <taxon>Streptophyta</taxon>
        <taxon>Embryophyta</taxon>
        <taxon>Tracheophyta</taxon>
        <taxon>Spermatophyta</taxon>
        <taxon>Magnoliopsida</taxon>
        <taxon>eudicotyledons</taxon>
        <taxon>Gunneridae</taxon>
        <taxon>Pentapetalae</taxon>
        <taxon>asterids</taxon>
        <taxon>lamiids</taxon>
        <taxon>Gentianales</taxon>
        <taxon>Apocynaceae</taxon>
        <taxon>Rauvolfioideae</taxon>
        <taxon>Vinceae</taxon>
        <taxon>Catharanthinae</taxon>
        <taxon>Catharanthus</taxon>
    </lineage>
</organism>
<sequence>MGVQLGICNHLQNQFLIPPTLVSSLHKGNSYDGLLYWCGNGGRNHACNKQRKISSLGGSNGLDSFHGRIRKVGRKGGLGIVASASSNVASTFWDSWVPEKGSKAPSLSDIFWPSAGAFAAMAILGKIDQFLATKGISMTIAPLGAVSAVLFATPSSPGARKYNMFMAQIGCAAIGVLAFTLFGPGWLARSSALAAAVAFMIYTRSVHPPAASLPLLFIDGVKLHHLNYWYALFPGAAGCVVLCLIQEIVCYLKENLKF</sequence>
<evidence type="ECO:0000313" key="1">
    <source>
        <dbReference type="EMBL" id="KAI5683646.1"/>
    </source>
</evidence>